<dbReference type="PANTHER" id="PTHR31221">
    <property type="entry name" value="WRKY TRANSCRIPTION FACTOR PROTEIN 1-RELATED"/>
    <property type="match status" value="1"/>
</dbReference>
<comment type="subcellular location">
    <subcellularLocation>
        <location evidence="1">Nucleus</location>
    </subcellularLocation>
</comment>
<evidence type="ECO:0000256" key="2">
    <source>
        <dbReference type="ARBA" id="ARBA00023015"/>
    </source>
</evidence>
<dbReference type="InterPro" id="IPR036576">
    <property type="entry name" value="WRKY_dom_sf"/>
</dbReference>
<evidence type="ECO:0000256" key="4">
    <source>
        <dbReference type="ARBA" id="ARBA00023163"/>
    </source>
</evidence>
<dbReference type="InterPro" id="IPR044810">
    <property type="entry name" value="WRKY_plant"/>
</dbReference>
<evidence type="ECO:0000256" key="3">
    <source>
        <dbReference type="ARBA" id="ARBA00023125"/>
    </source>
</evidence>
<protein>
    <submittedName>
        <fullName evidence="8">WRKY protein</fullName>
    </submittedName>
</protein>
<organism evidence="8">
    <name type="scientific">Salvia miltiorrhiza</name>
    <name type="common">Chinese sage</name>
    <dbReference type="NCBI Taxonomy" id="226208"/>
    <lineage>
        <taxon>Eukaryota</taxon>
        <taxon>Viridiplantae</taxon>
        <taxon>Streptophyta</taxon>
        <taxon>Embryophyta</taxon>
        <taxon>Tracheophyta</taxon>
        <taxon>Spermatophyta</taxon>
        <taxon>Magnoliopsida</taxon>
        <taxon>eudicotyledons</taxon>
        <taxon>Gunneridae</taxon>
        <taxon>Pentapetalae</taxon>
        <taxon>asterids</taxon>
        <taxon>lamiids</taxon>
        <taxon>Lamiales</taxon>
        <taxon>Lamiaceae</taxon>
        <taxon>Nepetoideae</taxon>
        <taxon>Mentheae</taxon>
        <taxon>Salviinae</taxon>
        <taxon>Salvia</taxon>
        <taxon>Salvia incertae sedis</taxon>
    </lineage>
</organism>
<feature type="domain" description="WRKY" evidence="7">
    <location>
        <begin position="179"/>
        <end position="244"/>
    </location>
</feature>
<dbReference type="SMART" id="SM00774">
    <property type="entry name" value="WRKY"/>
    <property type="match status" value="1"/>
</dbReference>
<feature type="compositionally biased region" description="Low complexity" evidence="6">
    <location>
        <begin position="119"/>
        <end position="129"/>
    </location>
</feature>
<accession>A0A0D5YA04</accession>
<dbReference type="InterPro" id="IPR003657">
    <property type="entry name" value="WRKY_dom"/>
</dbReference>
<proteinExistence type="evidence at transcript level"/>
<dbReference type="GO" id="GO:0043565">
    <property type="term" value="F:sequence-specific DNA binding"/>
    <property type="evidence" value="ECO:0007669"/>
    <property type="project" value="InterPro"/>
</dbReference>
<feature type="region of interest" description="Disordered" evidence="6">
    <location>
        <begin position="105"/>
        <end position="178"/>
    </location>
</feature>
<keyword evidence="3" id="KW-0238">DNA-binding</keyword>
<keyword evidence="2" id="KW-0805">Transcription regulation</keyword>
<dbReference type="PROSITE" id="PS50811">
    <property type="entry name" value="WRKY"/>
    <property type="match status" value="1"/>
</dbReference>
<keyword evidence="4" id="KW-0804">Transcription</keyword>
<gene>
    <name evidence="8" type="primary">WRKY25</name>
</gene>
<evidence type="ECO:0000313" key="8">
    <source>
        <dbReference type="EMBL" id="AKA27891.1"/>
    </source>
</evidence>
<dbReference type="GO" id="GO:0005634">
    <property type="term" value="C:nucleus"/>
    <property type="evidence" value="ECO:0007669"/>
    <property type="project" value="UniProtKB-SubCell"/>
</dbReference>
<sequence length="329" mass="36269">MSEDFTADFYYRHPFQDDQRRTTTTAAFTYSGSHSSAYANDISSTFSADHSSVVDNNLQMFDPTYASFAEFLHGSNDHTSFSAAFGLSPSSSVAVEDQHTPAVEAARGGGETTPATPNSSISSSSAEAAAADEDLNKGKKEAKETLEDADGDSSKKDSKTKKKAEKKQRQPRYAFMTKSEVDHLEDGYRWRKYGQKAVKNSPYPRSYYRCTTQKCPVKKRVERSYEDPSIVITTYEGQHNHHVPATLRGNAAAMFNPSMLAPPLNIPSEGQGFPQELLLQMPHLYGGGGGGGASNMFHQQSFSNPQFHQFVDYGLLQDIIPSVFPKEEP</sequence>
<dbReference type="AlphaFoldDB" id="A0A0D5YA04"/>
<feature type="compositionally biased region" description="Basic residues" evidence="6">
    <location>
        <begin position="158"/>
        <end position="170"/>
    </location>
</feature>
<keyword evidence="5" id="KW-0539">Nucleus</keyword>
<evidence type="ECO:0000256" key="5">
    <source>
        <dbReference type="ARBA" id="ARBA00023242"/>
    </source>
</evidence>
<evidence type="ECO:0000256" key="6">
    <source>
        <dbReference type="SAM" id="MobiDB-lite"/>
    </source>
</evidence>
<evidence type="ECO:0000259" key="7">
    <source>
        <dbReference type="PROSITE" id="PS50811"/>
    </source>
</evidence>
<reference evidence="8" key="1">
    <citation type="journal article" date="2015" name="BMC Genomics">
        <title>Molecular cloning and expression analysis of WRKY transcription factor genes in Salvia miltiorrhiza.</title>
        <authorList>
            <person name="Li C."/>
            <person name="Li D."/>
            <person name="Shao F."/>
            <person name="Lu S."/>
        </authorList>
    </citation>
    <scope>NUCLEOTIDE SEQUENCE</scope>
</reference>
<dbReference type="EMBL" id="KM823148">
    <property type="protein sequence ID" value="AKA27891.1"/>
    <property type="molecule type" value="mRNA"/>
</dbReference>
<dbReference type="FunFam" id="2.20.25.80:FF:000003">
    <property type="entry name" value="WRKY transcription factor 57"/>
    <property type="match status" value="1"/>
</dbReference>
<evidence type="ECO:0000256" key="1">
    <source>
        <dbReference type="ARBA" id="ARBA00004123"/>
    </source>
</evidence>
<feature type="compositionally biased region" description="Basic and acidic residues" evidence="6">
    <location>
        <begin position="134"/>
        <end position="157"/>
    </location>
</feature>
<dbReference type="GO" id="GO:0003700">
    <property type="term" value="F:DNA-binding transcription factor activity"/>
    <property type="evidence" value="ECO:0007669"/>
    <property type="project" value="InterPro"/>
</dbReference>
<name>A0A0D5YA04_SALMI</name>
<dbReference type="Gene3D" id="2.20.25.80">
    <property type="entry name" value="WRKY domain"/>
    <property type="match status" value="1"/>
</dbReference>
<dbReference type="Pfam" id="PF03106">
    <property type="entry name" value="WRKY"/>
    <property type="match status" value="1"/>
</dbReference>
<dbReference type="PANTHER" id="PTHR31221:SF358">
    <property type="entry name" value="WRKY TRANSCRIPTION FACTOR 71"/>
    <property type="match status" value="1"/>
</dbReference>
<dbReference type="SUPFAM" id="SSF118290">
    <property type="entry name" value="WRKY DNA-binding domain"/>
    <property type="match status" value="1"/>
</dbReference>